<evidence type="ECO:0000256" key="1">
    <source>
        <dbReference type="SAM" id="Coils"/>
    </source>
</evidence>
<protein>
    <submittedName>
        <fullName evidence="3">Uncharacterized protein</fullName>
    </submittedName>
</protein>
<accession>A0ABY6TWT5</accession>
<proteinExistence type="predicted"/>
<sequence length="186" mass="21444">MAIFRLINHLLETVRNKQDVNRSKWDAEYYGTRTYGAIEQQQQQQYHPTTYAAPGALPQQRKSCRELKQELRAERRRRKAERVAVRRERRDCRRGGGCRRARRGAGVVFMPETVSSGPARTQQFLHGAGRQNYHIDSVPVARSEHVRASGQQLPRDHQPVDRFGDGNIEEAPPAYEKVQTGDSRHE</sequence>
<gene>
    <name evidence="3" type="ORF">CLO192961_LOCUS107383</name>
</gene>
<feature type="region of interest" description="Disordered" evidence="2">
    <location>
        <begin position="143"/>
        <end position="186"/>
    </location>
</feature>
<feature type="coiled-coil region" evidence="1">
    <location>
        <begin position="57"/>
        <end position="88"/>
    </location>
</feature>
<evidence type="ECO:0000313" key="4">
    <source>
        <dbReference type="Proteomes" id="UP000766486"/>
    </source>
</evidence>
<name>A0ABY6TWT5_BIOOC</name>
<organism evidence="3 4">
    <name type="scientific">Bionectria ochroleuca</name>
    <name type="common">Gliocladium roseum</name>
    <dbReference type="NCBI Taxonomy" id="29856"/>
    <lineage>
        <taxon>Eukaryota</taxon>
        <taxon>Fungi</taxon>
        <taxon>Dikarya</taxon>
        <taxon>Ascomycota</taxon>
        <taxon>Pezizomycotina</taxon>
        <taxon>Sordariomycetes</taxon>
        <taxon>Hypocreomycetidae</taxon>
        <taxon>Hypocreales</taxon>
        <taxon>Bionectriaceae</taxon>
        <taxon>Clonostachys</taxon>
    </lineage>
</organism>
<keyword evidence="4" id="KW-1185">Reference proteome</keyword>
<dbReference type="EMBL" id="CABFNS010000700">
    <property type="protein sequence ID" value="VUC23177.1"/>
    <property type="molecule type" value="Genomic_DNA"/>
</dbReference>
<dbReference type="Proteomes" id="UP000766486">
    <property type="component" value="Unassembled WGS sequence"/>
</dbReference>
<comment type="caution">
    <text evidence="3">The sequence shown here is derived from an EMBL/GenBank/DDBJ whole genome shotgun (WGS) entry which is preliminary data.</text>
</comment>
<reference evidence="3 4" key="1">
    <citation type="submission" date="2019-06" db="EMBL/GenBank/DDBJ databases">
        <authorList>
            <person name="Broberg M."/>
        </authorList>
    </citation>
    <scope>NUCLEOTIDE SEQUENCE [LARGE SCALE GENOMIC DNA]</scope>
</reference>
<keyword evidence="1" id="KW-0175">Coiled coil</keyword>
<evidence type="ECO:0000313" key="3">
    <source>
        <dbReference type="EMBL" id="VUC23177.1"/>
    </source>
</evidence>
<feature type="compositionally biased region" description="Basic and acidic residues" evidence="2">
    <location>
        <begin position="154"/>
        <end position="164"/>
    </location>
</feature>
<evidence type="ECO:0000256" key="2">
    <source>
        <dbReference type="SAM" id="MobiDB-lite"/>
    </source>
</evidence>